<keyword evidence="2" id="KW-1185">Reference proteome</keyword>
<protein>
    <submittedName>
        <fullName evidence="1">Uncharacterized protein</fullName>
    </submittedName>
</protein>
<reference evidence="1 2" key="1">
    <citation type="submission" date="2016-10" db="EMBL/GenBank/DDBJ databases">
        <authorList>
            <person name="de Groot N.N."/>
        </authorList>
    </citation>
    <scope>NUCLEOTIDE SEQUENCE [LARGE SCALE GENOMIC DNA]</scope>
    <source>
        <strain evidence="1 2">MP1X4</strain>
    </source>
</reference>
<name>A0A1H2AET1_MUCMA</name>
<organism evidence="1 2">
    <name type="scientific">Mucilaginibacter mallensis</name>
    <dbReference type="NCBI Taxonomy" id="652787"/>
    <lineage>
        <taxon>Bacteria</taxon>
        <taxon>Pseudomonadati</taxon>
        <taxon>Bacteroidota</taxon>
        <taxon>Sphingobacteriia</taxon>
        <taxon>Sphingobacteriales</taxon>
        <taxon>Sphingobacteriaceae</taxon>
        <taxon>Mucilaginibacter</taxon>
    </lineage>
</organism>
<gene>
    <name evidence="1" type="ORF">SAMN05216490_3501</name>
</gene>
<evidence type="ECO:0000313" key="1">
    <source>
        <dbReference type="EMBL" id="SDT44377.1"/>
    </source>
</evidence>
<proteinExistence type="predicted"/>
<dbReference type="AlphaFoldDB" id="A0A1H2AET1"/>
<evidence type="ECO:0000313" key="2">
    <source>
        <dbReference type="Proteomes" id="UP000199679"/>
    </source>
</evidence>
<accession>A0A1H2AET1</accession>
<sequence>MNMHSYSEPFVNGRKRILSGGKTTSGAKKAVAYLCGNVPQMYEYR</sequence>
<dbReference type="EMBL" id="LT629740">
    <property type="protein sequence ID" value="SDT44377.1"/>
    <property type="molecule type" value="Genomic_DNA"/>
</dbReference>
<dbReference type="Proteomes" id="UP000199679">
    <property type="component" value="Chromosome I"/>
</dbReference>